<feature type="non-terminal residue" evidence="2">
    <location>
        <position position="1"/>
    </location>
</feature>
<proteinExistence type="predicted"/>
<dbReference type="Proteomes" id="UP001642464">
    <property type="component" value="Unassembled WGS sequence"/>
</dbReference>
<reference evidence="2 3" key="1">
    <citation type="submission" date="2024-02" db="EMBL/GenBank/DDBJ databases">
        <authorList>
            <person name="Chen Y."/>
            <person name="Shah S."/>
            <person name="Dougan E. K."/>
            <person name="Thang M."/>
            <person name="Chan C."/>
        </authorList>
    </citation>
    <scope>NUCLEOTIDE SEQUENCE [LARGE SCALE GENOMIC DNA]</scope>
</reference>
<gene>
    <name evidence="2" type="ORF">SCF082_LOCUS1925</name>
</gene>
<name>A0ABP0HLG5_9DINO</name>
<comment type="caution">
    <text evidence="2">The sequence shown here is derived from an EMBL/GenBank/DDBJ whole genome shotgun (WGS) entry which is preliminary data.</text>
</comment>
<dbReference type="EMBL" id="CAXAMM010000947">
    <property type="protein sequence ID" value="CAK8989705.1"/>
    <property type="molecule type" value="Genomic_DNA"/>
</dbReference>
<evidence type="ECO:0008006" key="4">
    <source>
        <dbReference type="Google" id="ProtNLM"/>
    </source>
</evidence>
<feature type="compositionally biased region" description="Polar residues" evidence="1">
    <location>
        <begin position="15"/>
        <end position="42"/>
    </location>
</feature>
<protein>
    <recommendedName>
        <fullName evidence="4">C2H2-type domain-containing protein</fullName>
    </recommendedName>
</protein>
<sequence length="287" mass="32611">SVGAITPKARPLPVNGTTADPRTPRAQSKASTPYSQKSSPTSFNHQVMLHLPSSMTTAASQPWMPKEPRRIDWEAVLDADTLPQPGVDFNAFGPPNEKAMQMHEGGFTSEDIEMLELSEGDWASISISVEGGLIQCHVCDKTLHGHQQLLDHVSTMVKPKKKKPYQQHFAYLKSTLRCWRLLQKDGWRLKRNTVSIFAKHFKCRACNMESVWWDCFNGGTKGRGHIWTRHHQTQLRKMSMVFLDRPPTEEEQQPWDALLQPFTMSVLDRVNDQLSLGIQQALPDTER</sequence>
<accession>A0ABP0HLG5</accession>
<keyword evidence="3" id="KW-1185">Reference proteome</keyword>
<feature type="non-terminal residue" evidence="2">
    <location>
        <position position="287"/>
    </location>
</feature>
<evidence type="ECO:0000313" key="2">
    <source>
        <dbReference type="EMBL" id="CAK8989705.1"/>
    </source>
</evidence>
<evidence type="ECO:0000313" key="3">
    <source>
        <dbReference type="Proteomes" id="UP001642464"/>
    </source>
</evidence>
<feature type="region of interest" description="Disordered" evidence="1">
    <location>
        <begin position="1"/>
        <end position="42"/>
    </location>
</feature>
<evidence type="ECO:0000256" key="1">
    <source>
        <dbReference type="SAM" id="MobiDB-lite"/>
    </source>
</evidence>
<organism evidence="2 3">
    <name type="scientific">Durusdinium trenchii</name>
    <dbReference type="NCBI Taxonomy" id="1381693"/>
    <lineage>
        <taxon>Eukaryota</taxon>
        <taxon>Sar</taxon>
        <taxon>Alveolata</taxon>
        <taxon>Dinophyceae</taxon>
        <taxon>Suessiales</taxon>
        <taxon>Symbiodiniaceae</taxon>
        <taxon>Durusdinium</taxon>
    </lineage>
</organism>